<dbReference type="AlphaFoldDB" id="A0AAV6YXM4"/>
<proteinExistence type="predicted"/>
<keyword evidence="6 11" id="KW-0472">Membrane</keyword>
<evidence type="ECO:0000256" key="11">
    <source>
        <dbReference type="SAM" id="Phobius"/>
    </source>
</evidence>
<dbReference type="PROSITE" id="PS50835">
    <property type="entry name" value="IG_LIKE"/>
    <property type="match status" value="2"/>
</dbReference>
<feature type="non-terminal residue" evidence="13">
    <location>
        <position position="314"/>
    </location>
</feature>
<feature type="transmembrane region" description="Helical" evidence="11">
    <location>
        <begin position="226"/>
        <end position="247"/>
    </location>
</feature>
<dbReference type="CDD" id="cd00098">
    <property type="entry name" value="IgC1"/>
    <property type="match status" value="1"/>
</dbReference>
<feature type="domain" description="Ig-like" evidence="12">
    <location>
        <begin position="110"/>
        <end position="213"/>
    </location>
</feature>
<evidence type="ECO:0000256" key="10">
    <source>
        <dbReference type="ARBA" id="ARBA00023319"/>
    </source>
</evidence>
<evidence type="ECO:0000313" key="14">
    <source>
        <dbReference type="Proteomes" id="UP000824782"/>
    </source>
</evidence>
<dbReference type="SMART" id="SM00407">
    <property type="entry name" value="IGc1"/>
    <property type="match status" value="1"/>
</dbReference>
<dbReference type="InterPro" id="IPR003597">
    <property type="entry name" value="Ig_C1-set"/>
</dbReference>
<evidence type="ECO:0000256" key="2">
    <source>
        <dbReference type="ARBA" id="ARBA00022475"/>
    </source>
</evidence>
<dbReference type="InterPro" id="IPR007110">
    <property type="entry name" value="Ig-like_dom"/>
</dbReference>
<keyword evidence="5 11" id="KW-1133">Transmembrane helix</keyword>
<name>A0AAV6YXM4_ENGPU</name>
<evidence type="ECO:0000256" key="3">
    <source>
        <dbReference type="ARBA" id="ARBA00022692"/>
    </source>
</evidence>
<dbReference type="InterPro" id="IPR013106">
    <property type="entry name" value="Ig_V-set"/>
</dbReference>
<evidence type="ECO:0000256" key="1">
    <source>
        <dbReference type="ARBA" id="ARBA00004251"/>
    </source>
</evidence>
<dbReference type="InterPro" id="IPR036179">
    <property type="entry name" value="Ig-like_dom_sf"/>
</dbReference>
<feature type="domain" description="Ig-like" evidence="12">
    <location>
        <begin position="1"/>
        <end position="107"/>
    </location>
</feature>
<dbReference type="PANTHER" id="PTHR25466">
    <property type="entry name" value="T-LYMPHOCYTE ACTIVATION ANTIGEN"/>
    <property type="match status" value="1"/>
</dbReference>
<dbReference type="GO" id="GO:0042130">
    <property type="term" value="P:negative regulation of T cell proliferation"/>
    <property type="evidence" value="ECO:0007669"/>
    <property type="project" value="TreeGrafter"/>
</dbReference>
<dbReference type="Gene3D" id="2.60.40.10">
    <property type="entry name" value="Immunoglobulins"/>
    <property type="match status" value="3"/>
</dbReference>
<accession>A0AAV6YXM4</accession>
<dbReference type="EMBL" id="WNYA01005649">
    <property type="protein sequence ID" value="KAG8542109.1"/>
    <property type="molecule type" value="Genomic_DNA"/>
</dbReference>
<dbReference type="GO" id="GO:0006955">
    <property type="term" value="P:immune response"/>
    <property type="evidence" value="ECO:0007669"/>
    <property type="project" value="TreeGrafter"/>
</dbReference>
<keyword evidence="14" id="KW-1185">Reference proteome</keyword>
<comment type="caution">
    <text evidence="13">The sequence shown here is derived from an EMBL/GenBank/DDBJ whole genome shotgun (WGS) entry which is preliminary data.</text>
</comment>
<dbReference type="Pfam" id="PF07686">
    <property type="entry name" value="V-set"/>
    <property type="match status" value="1"/>
</dbReference>
<keyword evidence="8" id="KW-0675">Receptor</keyword>
<evidence type="ECO:0000256" key="8">
    <source>
        <dbReference type="ARBA" id="ARBA00023170"/>
    </source>
</evidence>
<evidence type="ECO:0000256" key="6">
    <source>
        <dbReference type="ARBA" id="ARBA00023136"/>
    </source>
</evidence>
<dbReference type="SUPFAM" id="SSF48726">
    <property type="entry name" value="Immunoglobulin"/>
    <property type="match status" value="2"/>
</dbReference>
<gene>
    <name evidence="13" type="ORF">GDO81_027425</name>
</gene>
<evidence type="ECO:0000256" key="5">
    <source>
        <dbReference type="ARBA" id="ARBA00022989"/>
    </source>
</evidence>
<protein>
    <recommendedName>
        <fullName evidence="12">Ig-like domain-containing protein</fullName>
    </recommendedName>
</protein>
<dbReference type="PANTHER" id="PTHR25466:SF14">
    <property type="entry name" value="BUTYROPHILIN SUBFAMILY 2 MEMBER A2-LIKE-RELATED"/>
    <property type="match status" value="1"/>
</dbReference>
<evidence type="ECO:0000313" key="13">
    <source>
        <dbReference type="EMBL" id="KAG8542109.1"/>
    </source>
</evidence>
<dbReference type="GO" id="GO:0009897">
    <property type="term" value="C:external side of plasma membrane"/>
    <property type="evidence" value="ECO:0007669"/>
    <property type="project" value="TreeGrafter"/>
</dbReference>
<dbReference type="GO" id="GO:0007166">
    <property type="term" value="P:cell surface receptor signaling pathway"/>
    <property type="evidence" value="ECO:0007669"/>
    <property type="project" value="TreeGrafter"/>
</dbReference>
<dbReference type="GO" id="GO:0042102">
    <property type="term" value="P:positive regulation of T cell proliferation"/>
    <property type="evidence" value="ECO:0007669"/>
    <property type="project" value="TreeGrafter"/>
</dbReference>
<organism evidence="13 14">
    <name type="scientific">Engystomops pustulosus</name>
    <name type="common">Tungara frog</name>
    <name type="synonym">Physalaemus pustulosus</name>
    <dbReference type="NCBI Taxonomy" id="76066"/>
    <lineage>
        <taxon>Eukaryota</taxon>
        <taxon>Metazoa</taxon>
        <taxon>Chordata</taxon>
        <taxon>Craniata</taxon>
        <taxon>Vertebrata</taxon>
        <taxon>Euteleostomi</taxon>
        <taxon>Amphibia</taxon>
        <taxon>Batrachia</taxon>
        <taxon>Anura</taxon>
        <taxon>Neobatrachia</taxon>
        <taxon>Hyloidea</taxon>
        <taxon>Leptodactylidae</taxon>
        <taxon>Leiuperinae</taxon>
        <taxon>Engystomops</taxon>
    </lineage>
</organism>
<evidence type="ECO:0000259" key="12">
    <source>
        <dbReference type="PROSITE" id="PS50835"/>
    </source>
</evidence>
<sequence length="314" mass="34868">MKAPLISVTRDVNVTIPCEFSELTSKNTINVYWRKSLNGQNTEVYKFVPGAHEAYREGCYMEEEEDIRRGNAALHIPRVQFSDDGEYTCTVIVTPEGDHGKSSLQVSAVPSAVLTSGDAVTVEIGSERSVSCKVRNFYPKDISIRWVRHKKDSPKQVVQGQGSCSGEAVNNTDGTYNVTSQLTLYPTMDDSGYKYSCVVKHRSLLHDLTRDFTLTVTEKADNTGTVVAAVILTLLTVILLSAAAFLYHQVVTKDPPTHSEIIGSDEMIDMNRTTLTCHITGFRPNDLEISVCLRRRGAEKQTVLTWRSRDLPSS</sequence>
<keyword evidence="2" id="KW-1003">Cell membrane</keyword>
<evidence type="ECO:0000256" key="7">
    <source>
        <dbReference type="ARBA" id="ARBA00023157"/>
    </source>
</evidence>
<dbReference type="SMART" id="SM00409">
    <property type="entry name" value="IG"/>
    <property type="match status" value="2"/>
</dbReference>
<dbReference type="InterPro" id="IPR051713">
    <property type="entry name" value="T-cell_Activation_Regulation"/>
</dbReference>
<keyword evidence="9" id="KW-0325">Glycoprotein</keyword>
<reference evidence="13" key="1">
    <citation type="thesis" date="2020" institute="ProQuest LLC" country="789 East Eisenhower Parkway, Ann Arbor, MI, USA">
        <title>Comparative Genomics and Chromosome Evolution.</title>
        <authorList>
            <person name="Mudd A.B."/>
        </authorList>
    </citation>
    <scope>NUCLEOTIDE SEQUENCE</scope>
    <source>
        <strain evidence="13">237g6f4</strain>
        <tissue evidence="13">Blood</tissue>
    </source>
</reference>
<evidence type="ECO:0000256" key="9">
    <source>
        <dbReference type="ARBA" id="ARBA00023180"/>
    </source>
</evidence>
<dbReference type="Pfam" id="PF07654">
    <property type="entry name" value="C1-set"/>
    <property type="match status" value="1"/>
</dbReference>
<keyword evidence="7" id="KW-1015">Disulfide bond</keyword>
<keyword evidence="10" id="KW-0393">Immunoglobulin domain</keyword>
<keyword evidence="3 11" id="KW-0812">Transmembrane</keyword>
<evidence type="ECO:0000256" key="4">
    <source>
        <dbReference type="ARBA" id="ARBA00022729"/>
    </source>
</evidence>
<keyword evidence="4" id="KW-0732">Signal</keyword>
<comment type="subcellular location">
    <subcellularLocation>
        <location evidence="1">Cell membrane</location>
        <topology evidence="1">Single-pass type I membrane protein</topology>
    </subcellularLocation>
</comment>
<dbReference type="Proteomes" id="UP000824782">
    <property type="component" value="Unassembled WGS sequence"/>
</dbReference>
<dbReference type="InterPro" id="IPR003599">
    <property type="entry name" value="Ig_sub"/>
</dbReference>
<dbReference type="GO" id="GO:0071222">
    <property type="term" value="P:cellular response to lipopolysaccharide"/>
    <property type="evidence" value="ECO:0007669"/>
    <property type="project" value="TreeGrafter"/>
</dbReference>
<dbReference type="GO" id="GO:0031295">
    <property type="term" value="P:T cell costimulation"/>
    <property type="evidence" value="ECO:0007669"/>
    <property type="project" value="TreeGrafter"/>
</dbReference>
<dbReference type="InterPro" id="IPR013783">
    <property type="entry name" value="Ig-like_fold"/>
</dbReference>